<proteinExistence type="predicted"/>
<dbReference type="SUPFAM" id="SSF50998">
    <property type="entry name" value="Quinoprotein alcohol dehydrogenase-like"/>
    <property type="match status" value="1"/>
</dbReference>
<evidence type="ECO:0000313" key="3">
    <source>
        <dbReference type="EMBL" id="TWF97272.1"/>
    </source>
</evidence>
<evidence type="ECO:0008006" key="5">
    <source>
        <dbReference type="Google" id="ProtNLM"/>
    </source>
</evidence>
<accession>A0A561UD20</accession>
<evidence type="ECO:0000256" key="2">
    <source>
        <dbReference type="SAM" id="SignalP"/>
    </source>
</evidence>
<dbReference type="AlphaFoldDB" id="A0A561UD20"/>
<feature type="region of interest" description="Disordered" evidence="1">
    <location>
        <begin position="41"/>
        <end position="62"/>
    </location>
</feature>
<feature type="chain" id="PRO_5022085352" description="Pyrroloquinoline-quinone binding quinoprotein" evidence="2">
    <location>
        <begin position="34"/>
        <end position="318"/>
    </location>
</feature>
<reference evidence="3 4" key="1">
    <citation type="submission" date="2019-06" db="EMBL/GenBank/DDBJ databases">
        <title>Sequencing the genomes of 1000 actinobacteria strains.</title>
        <authorList>
            <person name="Klenk H.-P."/>
        </authorList>
    </citation>
    <scope>NUCLEOTIDE SEQUENCE [LARGE SCALE GENOMIC DNA]</scope>
    <source>
        <strain evidence="3 4">DSM 44826</strain>
    </source>
</reference>
<keyword evidence="4" id="KW-1185">Reference proteome</keyword>
<protein>
    <recommendedName>
        <fullName evidence="5">Pyrroloquinoline-quinone binding quinoprotein</fullName>
    </recommendedName>
</protein>
<sequence>MVSWKPFRTLTPRSALPAAAVLLVLAAGAAAHANRPVPFGDQVSAPGKAEASPVSAQSADPVTPDFKIGPGLEAYDPTSGALLWSYRRDGATALHLSLVGADSSPDQSAIVVWDDGMVTSVRVSDHEVRWHRAVPGLSDWLHGDGDPGADQRTDAQRKEIELERAAAAVQTVSVPEPWVQVLTPGLTMGFRDRDGDLRFNARPPAGCLFDPLRAVGADTAVLLPRSCTSTGSGRPLPGSITGFKLDGHGYMLNSGNRVELIKLDGRRVRLDDGPLVGSRVLDSDTGVVEVPCDSPQAPFAAEQLAGACPAPSAAPAAQ</sequence>
<name>A0A561UD20_9ACTN</name>
<evidence type="ECO:0000256" key="1">
    <source>
        <dbReference type="SAM" id="MobiDB-lite"/>
    </source>
</evidence>
<comment type="caution">
    <text evidence="3">The sequence shown here is derived from an EMBL/GenBank/DDBJ whole genome shotgun (WGS) entry which is preliminary data.</text>
</comment>
<dbReference type="Gene3D" id="2.130.10.10">
    <property type="entry name" value="YVTN repeat-like/Quinoprotein amine dehydrogenase"/>
    <property type="match status" value="1"/>
</dbReference>
<organism evidence="3 4">
    <name type="scientific">Kitasatospora viridis</name>
    <dbReference type="NCBI Taxonomy" id="281105"/>
    <lineage>
        <taxon>Bacteria</taxon>
        <taxon>Bacillati</taxon>
        <taxon>Actinomycetota</taxon>
        <taxon>Actinomycetes</taxon>
        <taxon>Kitasatosporales</taxon>
        <taxon>Streptomycetaceae</taxon>
        <taxon>Kitasatospora</taxon>
    </lineage>
</organism>
<gene>
    <name evidence="3" type="ORF">FHX73_111052</name>
</gene>
<dbReference type="InterPro" id="IPR011047">
    <property type="entry name" value="Quinoprotein_ADH-like_sf"/>
</dbReference>
<feature type="signal peptide" evidence="2">
    <location>
        <begin position="1"/>
        <end position="33"/>
    </location>
</feature>
<keyword evidence="2" id="KW-0732">Signal</keyword>
<evidence type="ECO:0000313" key="4">
    <source>
        <dbReference type="Proteomes" id="UP000317940"/>
    </source>
</evidence>
<dbReference type="EMBL" id="VIWT01000001">
    <property type="protein sequence ID" value="TWF97272.1"/>
    <property type="molecule type" value="Genomic_DNA"/>
</dbReference>
<dbReference type="InterPro" id="IPR015943">
    <property type="entry name" value="WD40/YVTN_repeat-like_dom_sf"/>
</dbReference>
<dbReference type="Proteomes" id="UP000317940">
    <property type="component" value="Unassembled WGS sequence"/>
</dbReference>